<feature type="signal peptide" evidence="1">
    <location>
        <begin position="1"/>
        <end position="24"/>
    </location>
</feature>
<name>A0A2A5JVN7_PSEO7</name>
<evidence type="ECO:0000313" key="2">
    <source>
        <dbReference type="EMBL" id="PCK33478.1"/>
    </source>
</evidence>
<keyword evidence="1" id="KW-0732">Signal</keyword>
<evidence type="ECO:0000313" key="3">
    <source>
        <dbReference type="Proteomes" id="UP000228621"/>
    </source>
</evidence>
<dbReference type="Proteomes" id="UP000228621">
    <property type="component" value="Unassembled WGS sequence"/>
</dbReference>
<accession>A0A2A5JVN7</accession>
<sequence length="100" mass="10662">MVSRYKARIALLGAVLAVSAGVFSFDNDEDFVANYSACSCSSGNLSSRVSAVECQREAHTSWAAWLTGGSSSGQFHYLDLLELLIGSKDNQSSSKVSSPY</sequence>
<protein>
    <submittedName>
        <fullName evidence="2">Uncharacterized protein</fullName>
    </submittedName>
</protein>
<reference evidence="3" key="1">
    <citation type="journal article" date="2019" name="Genome Announc.">
        <title>Draft Genome Sequence of Pseudoalteromonas piscicida Strain 36Y ROTHPW, an Hypersaline Seawater Isolate from the South Coast of Sonora, Mexico.</title>
        <authorList>
            <person name="Sanchez-Diaz R."/>
            <person name="Molina-Garza Z.J."/>
            <person name="Cruz-Suarez L.E."/>
            <person name="Selvin J."/>
            <person name="Kiran G.S."/>
            <person name="Ibarra-Gamez J.C."/>
            <person name="Gomez-Gil B."/>
            <person name="Galaviz-Silva L."/>
        </authorList>
    </citation>
    <scope>NUCLEOTIDE SEQUENCE [LARGE SCALE GENOMIC DNA]</scope>
    <source>
        <strain evidence="3">36Y_RITHPW</strain>
    </source>
</reference>
<keyword evidence="3" id="KW-1185">Reference proteome</keyword>
<dbReference type="RefSeq" id="WP_099640426.1">
    <property type="nucleotide sequence ID" value="NZ_JAQPZX010000030.1"/>
</dbReference>
<dbReference type="AlphaFoldDB" id="A0A2A5JVN7"/>
<dbReference type="EMBL" id="NKHF01000007">
    <property type="protein sequence ID" value="PCK33478.1"/>
    <property type="molecule type" value="Genomic_DNA"/>
</dbReference>
<proteinExistence type="predicted"/>
<organism evidence="2 3">
    <name type="scientific">Pseudoalteromonas piscicida</name>
    <dbReference type="NCBI Taxonomy" id="43662"/>
    <lineage>
        <taxon>Bacteria</taxon>
        <taxon>Pseudomonadati</taxon>
        <taxon>Pseudomonadota</taxon>
        <taxon>Gammaproteobacteria</taxon>
        <taxon>Alteromonadales</taxon>
        <taxon>Pseudoalteromonadaceae</taxon>
        <taxon>Pseudoalteromonas</taxon>
    </lineage>
</organism>
<dbReference type="OrthoDB" id="5772064at2"/>
<feature type="chain" id="PRO_5012788809" evidence="1">
    <location>
        <begin position="25"/>
        <end position="100"/>
    </location>
</feature>
<evidence type="ECO:0000256" key="1">
    <source>
        <dbReference type="SAM" id="SignalP"/>
    </source>
</evidence>
<comment type="caution">
    <text evidence="2">The sequence shown here is derived from an EMBL/GenBank/DDBJ whole genome shotgun (WGS) entry which is preliminary data.</text>
</comment>
<gene>
    <name evidence="2" type="ORF">CEX98_01765</name>
</gene>